<evidence type="ECO:0000256" key="1">
    <source>
        <dbReference type="SAM" id="Phobius"/>
    </source>
</evidence>
<evidence type="ECO:0000313" key="3">
    <source>
        <dbReference type="Proteomes" id="UP000179001"/>
    </source>
</evidence>
<dbReference type="InterPro" id="IPR012902">
    <property type="entry name" value="N_methyl_site"/>
</dbReference>
<dbReference type="AlphaFoldDB" id="A0A1F5SYE6"/>
<organism evidence="2 3">
    <name type="scientific">Candidatus Falkowbacteria bacterium RIFOXYC2_FULL_36_12</name>
    <dbReference type="NCBI Taxonomy" id="1798002"/>
    <lineage>
        <taxon>Bacteria</taxon>
        <taxon>Candidatus Falkowiibacteriota</taxon>
    </lineage>
</organism>
<feature type="transmembrane region" description="Helical" evidence="1">
    <location>
        <begin position="14"/>
        <end position="35"/>
    </location>
</feature>
<evidence type="ECO:0000313" key="2">
    <source>
        <dbReference type="EMBL" id="OGF31734.1"/>
    </source>
</evidence>
<protein>
    <recommendedName>
        <fullName evidence="4">Type II secretion system protein GspG C-terminal domain-containing protein</fullName>
    </recommendedName>
</protein>
<accession>A0A1F5SYE6</accession>
<comment type="caution">
    <text evidence="2">The sequence shown here is derived from an EMBL/GenBank/DDBJ whole genome shotgun (WGS) entry which is preliminary data.</text>
</comment>
<name>A0A1F5SYE6_9BACT</name>
<dbReference type="Gene3D" id="3.30.700.10">
    <property type="entry name" value="Glycoprotein, Type 4 Pilin"/>
    <property type="match status" value="1"/>
</dbReference>
<gene>
    <name evidence="2" type="ORF">A2478_04585</name>
</gene>
<dbReference type="EMBL" id="MFGJ01000007">
    <property type="protein sequence ID" value="OGF31734.1"/>
    <property type="molecule type" value="Genomic_DNA"/>
</dbReference>
<reference evidence="2 3" key="1">
    <citation type="journal article" date="2016" name="Nat. Commun.">
        <title>Thousands of microbial genomes shed light on interconnected biogeochemical processes in an aquifer system.</title>
        <authorList>
            <person name="Anantharaman K."/>
            <person name="Brown C.T."/>
            <person name="Hug L.A."/>
            <person name="Sharon I."/>
            <person name="Castelle C.J."/>
            <person name="Probst A.J."/>
            <person name="Thomas B.C."/>
            <person name="Singh A."/>
            <person name="Wilkins M.J."/>
            <person name="Karaoz U."/>
            <person name="Brodie E.L."/>
            <person name="Williams K.H."/>
            <person name="Hubbard S.S."/>
            <person name="Banfield J.F."/>
        </authorList>
    </citation>
    <scope>NUCLEOTIDE SEQUENCE [LARGE SCALE GENOMIC DNA]</scope>
</reference>
<dbReference type="Proteomes" id="UP000179001">
    <property type="component" value="Unassembled WGS sequence"/>
</dbReference>
<evidence type="ECO:0008006" key="4">
    <source>
        <dbReference type="Google" id="ProtNLM"/>
    </source>
</evidence>
<proteinExistence type="predicted"/>
<keyword evidence="1" id="KW-0812">Transmembrane</keyword>
<dbReference type="InterPro" id="IPR045584">
    <property type="entry name" value="Pilin-like"/>
</dbReference>
<dbReference type="Pfam" id="PF07963">
    <property type="entry name" value="N_methyl"/>
    <property type="match status" value="1"/>
</dbReference>
<keyword evidence="1" id="KW-0472">Membrane</keyword>
<dbReference type="SUPFAM" id="SSF54523">
    <property type="entry name" value="Pili subunits"/>
    <property type="match status" value="1"/>
</dbReference>
<dbReference type="STRING" id="1798002.A2478_04585"/>
<keyword evidence="1" id="KW-1133">Transmembrane helix</keyword>
<dbReference type="NCBIfam" id="TIGR02532">
    <property type="entry name" value="IV_pilin_GFxxxE"/>
    <property type="match status" value="1"/>
</dbReference>
<sequence>MTCKKSFGFTLIELLIVVAVGAILIVVALISLNGIQEKGRDAKRINDITNIQQVMKIIAEEDGSYLAACGGEFQGLVSGCQGEGDTFMLSKYLDNLASINDPAEKILACSSQCSETPCNYNFTKIAQDGYEVIFWLENSVSGYKKGCHHLTERGIE</sequence>